<comment type="similarity">
    <text evidence="2">Belongs to the pseudouridine synthase TruD family.</text>
</comment>
<dbReference type="GO" id="GO:0001522">
    <property type="term" value="P:pseudouridine synthesis"/>
    <property type="evidence" value="ECO:0007669"/>
    <property type="project" value="InterPro"/>
</dbReference>
<proteinExistence type="inferred from homology"/>
<feature type="region of interest" description="Disordered" evidence="8">
    <location>
        <begin position="142"/>
        <end position="165"/>
    </location>
</feature>
<evidence type="ECO:0000259" key="9">
    <source>
        <dbReference type="PROSITE" id="PS50984"/>
    </source>
</evidence>
<dbReference type="OrthoDB" id="447290at2759"/>
<dbReference type="GeneTree" id="ENSGT00530000063554"/>
<dbReference type="GO" id="GO:0005634">
    <property type="term" value="C:nucleus"/>
    <property type="evidence" value="ECO:0007669"/>
    <property type="project" value="TreeGrafter"/>
</dbReference>
<dbReference type="GO" id="GO:0006397">
    <property type="term" value="P:mRNA processing"/>
    <property type="evidence" value="ECO:0007669"/>
    <property type="project" value="UniProtKB-KW"/>
</dbReference>
<evidence type="ECO:0000256" key="4">
    <source>
        <dbReference type="ARBA" id="ARBA00023235"/>
    </source>
</evidence>
<reference evidence="10" key="2">
    <citation type="submission" date="2025-09" db="UniProtKB">
        <authorList>
            <consortium name="Ensembl"/>
        </authorList>
    </citation>
    <scope>IDENTIFICATION</scope>
</reference>
<dbReference type="Pfam" id="PF25094">
    <property type="entry name" value="R3H_PUS7L"/>
    <property type="match status" value="1"/>
</dbReference>
<dbReference type="PANTHER" id="PTHR13326:SF21">
    <property type="entry name" value="PSEUDOURIDYLATE SYNTHASE PUS7L"/>
    <property type="match status" value="1"/>
</dbReference>
<feature type="region of interest" description="Disordered" evidence="8">
    <location>
        <begin position="663"/>
        <end position="1051"/>
    </location>
</feature>
<dbReference type="PANTHER" id="PTHR13326">
    <property type="entry name" value="TRNA PSEUDOURIDINE SYNTHASE D"/>
    <property type="match status" value="1"/>
</dbReference>
<dbReference type="InterPro" id="IPR001656">
    <property type="entry name" value="PsdUridine_synth_TruD"/>
</dbReference>
<dbReference type="Proteomes" id="UP000472277">
    <property type="component" value="Unassembled WGS sequence"/>
</dbReference>
<dbReference type="PROSITE" id="PS50984">
    <property type="entry name" value="TRUD"/>
    <property type="match status" value="1"/>
</dbReference>
<dbReference type="InterPro" id="IPR042214">
    <property type="entry name" value="TruD_catalytic"/>
</dbReference>
<dbReference type="InterPro" id="IPR056963">
    <property type="entry name" value="PUS7L_N"/>
</dbReference>
<evidence type="ECO:0000256" key="8">
    <source>
        <dbReference type="SAM" id="MobiDB-lite"/>
    </source>
</evidence>
<dbReference type="InterPro" id="IPR020103">
    <property type="entry name" value="PsdUridine_synth_cat_dom_sf"/>
</dbReference>
<evidence type="ECO:0000256" key="1">
    <source>
        <dbReference type="ARBA" id="ARBA00001166"/>
    </source>
</evidence>
<dbReference type="GO" id="GO:0003723">
    <property type="term" value="F:RNA binding"/>
    <property type="evidence" value="ECO:0007669"/>
    <property type="project" value="InterPro"/>
</dbReference>
<dbReference type="Ensembl" id="ENSSTUT00000124530.1">
    <property type="protein sequence ID" value="ENSSTUP00000116440.1"/>
    <property type="gene ID" value="ENSSTUG00000051175.1"/>
</dbReference>
<feature type="domain" description="TRUD" evidence="9">
    <location>
        <begin position="428"/>
        <end position="654"/>
    </location>
</feature>
<dbReference type="KEGG" id="stru:115188430"/>
<dbReference type="SUPFAM" id="SSF55120">
    <property type="entry name" value="Pseudouridine synthase"/>
    <property type="match status" value="1"/>
</dbReference>
<sequence length="1088" mass="120756">MTMKEEAPSVPECYISEHEGFYGTIKNSTRDFVVTEIDIHGQMVTKPSVSDVPQSSNITEACPGAKSEGKTNIISPKHQHNLKEENCPPVVKDVDSEPGPGQNGDITSTASQDCFDLRMILGQAVCEELEQFTALLREVSSSPNDGVEKNLANQESSNGSEKKMANQELSLGSFPDKHQRANVHRAVRHNFPFLLTVTNQSEIRVKEDPAFKLLSGLVSEEEAEDFIRFIDTKMPNSVYTFRCDDSKEHRTAVHHFLSSRFGKLVETKSFSDQQQKTTAITVRLREKGKPRKRTADDSKDEEVYTAFTLRKENQETLEAISYMAAVLGVLPSDFTYAGIKDKRAVTYQSMVVKKISPQRLREKTSEFEKRGVVLSSVRSVSEPLHLGRLQGNHFDLVVRDLRPHQGHGTLMELDSLVQEAVENVQVKGFVNYYGPQRFGTGQSVQSDRVGLALLKEEMVAAVRLFFTPEEGDDSQNVAKRHFLQTDNAKEALSLMPMSKARERMMLRALHRYGTGPEGCTRAWLSLPHGMRVFYPHAYCSRVWNEAAAHRLTTLGHRARQGDLVWKQGGEEGIEAGETSLPQIHVVTTAEEEEEVYSLGQVVLPMLGNSVKYPENPVGGWYQERLARDGLQSCRFRVTPLKLNLPGCYRPLLAIPHNLSYRLQQGQRAGERQQESNGKSQASGAVPQHPGTDTPRPGGLERQRGGESAVLYPDTDTTRPGGLERQRGGESTMLYPDTDTTRPGGLERQRGGESTMLYPDTDTTRPGGLERQRGGESTMLYPDTDTTRPGGLERQRGGESTMLHPDTDTTRPGGLERQRGGESTMLHPDTDTTRPGGLERQRGGESTMLYPDTDTTRPGGLERQRGGESTMLYPDTDTTRPGGLERQRGGESTMLYPDTDTTRPGGLERQRGGESTMLYPDTDTTRPGGLERQRGGESMMLYPDTDTTRPGGLERQRGGESTMLYPDTDTTRPGGLERQRGGESTMLYPDTDTTRPGGLERQRGGESTMLYPDTDTTRPGGLERQRGGESTMLYPDTDTTRPGGLERQRGGESTVLYPDTDTTSLTLNFDLDSSCYATVCLREVMKCDP</sequence>
<evidence type="ECO:0000313" key="10">
    <source>
        <dbReference type="Ensembl" id="ENSSTUP00000116440.1"/>
    </source>
</evidence>
<dbReference type="CDD" id="cd02576">
    <property type="entry name" value="PseudoU_synth_ScPUS7"/>
    <property type="match status" value="1"/>
</dbReference>
<evidence type="ECO:0000256" key="7">
    <source>
        <dbReference type="ARBA" id="ARBA00079696"/>
    </source>
</evidence>
<dbReference type="Pfam" id="PF23943">
    <property type="entry name" value="PUS7L_N"/>
    <property type="match status" value="1"/>
</dbReference>
<feature type="region of interest" description="Disordered" evidence="8">
    <location>
        <begin position="88"/>
        <end position="109"/>
    </location>
</feature>
<evidence type="ECO:0000256" key="3">
    <source>
        <dbReference type="ARBA" id="ARBA00022664"/>
    </source>
</evidence>
<dbReference type="GO" id="GO:0009982">
    <property type="term" value="F:pseudouridine synthase activity"/>
    <property type="evidence" value="ECO:0007669"/>
    <property type="project" value="InterPro"/>
</dbReference>
<dbReference type="InParanoid" id="A0A674F8I2"/>
<gene>
    <name evidence="10" type="primary">PUS7L</name>
    <name evidence="10" type="synonym">LOC115188430</name>
</gene>
<feature type="region of interest" description="Disordered" evidence="8">
    <location>
        <begin position="47"/>
        <end position="68"/>
    </location>
</feature>
<dbReference type="FunCoup" id="A0A674F8I2">
    <property type="interactions" value="464"/>
</dbReference>
<feature type="compositionally biased region" description="Polar residues" evidence="8">
    <location>
        <begin position="47"/>
        <end position="59"/>
    </location>
</feature>
<name>A0A674F8I2_SALTR</name>
<accession>A0A674F8I2</accession>
<comment type="function">
    <text evidence="5">Pseudouridine synthase that catalyzes pseudouridylation of mRNAs.</text>
</comment>
<dbReference type="Gene3D" id="3.30.2350.20">
    <property type="entry name" value="TruD, catalytic domain"/>
    <property type="match status" value="3"/>
</dbReference>
<dbReference type="SMR" id="A0A674F8I2"/>
<feature type="compositionally biased region" description="Basic and acidic residues" evidence="8">
    <location>
        <begin position="804"/>
        <end position="819"/>
    </location>
</feature>
<dbReference type="InterPro" id="IPR056961">
    <property type="entry name" value="R3H_PUS7L"/>
</dbReference>
<organism evidence="10 11">
    <name type="scientific">Salmo trutta</name>
    <name type="common">Brown trout</name>
    <dbReference type="NCBI Taxonomy" id="8032"/>
    <lineage>
        <taxon>Eukaryota</taxon>
        <taxon>Metazoa</taxon>
        <taxon>Chordata</taxon>
        <taxon>Craniata</taxon>
        <taxon>Vertebrata</taxon>
        <taxon>Euteleostomi</taxon>
        <taxon>Actinopterygii</taxon>
        <taxon>Neopterygii</taxon>
        <taxon>Teleostei</taxon>
        <taxon>Protacanthopterygii</taxon>
        <taxon>Salmoniformes</taxon>
        <taxon>Salmonidae</taxon>
        <taxon>Salmoninae</taxon>
        <taxon>Salmo</taxon>
    </lineage>
</organism>
<evidence type="ECO:0000256" key="2">
    <source>
        <dbReference type="ARBA" id="ARBA00007953"/>
    </source>
</evidence>
<dbReference type="FunFam" id="3.30.2350.20:FF:000005">
    <property type="entry name" value="pseudouridylate synthase 7 homolog-like protein"/>
    <property type="match status" value="1"/>
</dbReference>
<dbReference type="OMA" id="VWNEAAK"/>
<keyword evidence="3" id="KW-0507">mRNA processing</keyword>
<dbReference type="InterPro" id="IPR011760">
    <property type="entry name" value="PsdUridine_synth_TruD_insert"/>
</dbReference>
<keyword evidence="11" id="KW-1185">Reference proteome</keyword>
<evidence type="ECO:0000313" key="11">
    <source>
        <dbReference type="Proteomes" id="UP000472277"/>
    </source>
</evidence>
<dbReference type="Pfam" id="PF01142">
    <property type="entry name" value="TruD"/>
    <property type="match status" value="1"/>
</dbReference>
<keyword evidence="4" id="KW-0413">Isomerase</keyword>
<dbReference type="AlphaFoldDB" id="A0A674F8I2"/>
<feature type="compositionally biased region" description="Basic and acidic residues" evidence="8">
    <location>
        <begin position="827"/>
        <end position="842"/>
    </location>
</feature>
<protein>
    <recommendedName>
        <fullName evidence="6">Pseudouridylate synthase PUS7L</fullName>
    </recommendedName>
    <alternativeName>
        <fullName evidence="7">Pseudouridylate synthase 7 homolog-like protein</fullName>
    </alternativeName>
</protein>
<reference evidence="10" key="1">
    <citation type="submission" date="2025-08" db="UniProtKB">
        <authorList>
            <consortium name="Ensembl"/>
        </authorList>
    </citation>
    <scope>IDENTIFICATION</scope>
</reference>
<comment type="catalytic activity">
    <reaction evidence="1">
        <text>a uridine in mRNA = a pseudouridine in mRNA</text>
        <dbReference type="Rhea" id="RHEA:56644"/>
        <dbReference type="Rhea" id="RHEA-COMP:14658"/>
        <dbReference type="Rhea" id="RHEA-COMP:14659"/>
        <dbReference type="ChEBI" id="CHEBI:65314"/>
        <dbReference type="ChEBI" id="CHEBI:65315"/>
    </reaction>
</comment>
<evidence type="ECO:0000256" key="6">
    <source>
        <dbReference type="ARBA" id="ARBA00067866"/>
    </source>
</evidence>
<evidence type="ECO:0000256" key="5">
    <source>
        <dbReference type="ARBA" id="ARBA00057241"/>
    </source>
</evidence>